<dbReference type="InterPro" id="IPR009027">
    <property type="entry name" value="Ribosomal_bL9/RNase_H1_N"/>
</dbReference>
<dbReference type="PANTHER" id="PTHR21368">
    <property type="entry name" value="50S RIBOSOMAL PROTEIN L9"/>
    <property type="match status" value="1"/>
</dbReference>
<dbReference type="RefSeq" id="WP_079654054.1">
    <property type="nucleotide sequence ID" value="NZ_LT670846.1"/>
</dbReference>
<dbReference type="GO" id="GO:0003735">
    <property type="term" value="F:structural constituent of ribosome"/>
    <property type="evidence" value="ECO:0007669"/>
    <property type="project" value="InterPro"/>
</dbReference>
<dbReference type="InterPro" id="IPR020069">
    <property type="entry name" value="Ribosomal_bL9_C"/>
</dbReference>
<dbReference type="GO" id="GO:0019843">
    <property type="term" value="F:rRNA binding"/>
    <property type="evidence" value="ECO:0007669"/>
    <property type="project" value="UniProtKB-UniRule"/>
</dbReference>
<dbReference type="GO" id="GO:0005840">
    <property type="term" value="C:ribosome"/>
    <property type="evidence" value="ECO:0007669"/>
    <property type="project" value="UniProtKB-KW"/>
</dbReference>
<accession>A0A1M6S8K4</accession>
<keyword evidence="4 7" id="KW-0689">Ribosomal protein</keyword>
<dbReference type="Proteomes" id="UP000189810">
    <property type="component" value="Chromosome I"/>
</dbReference>
<dbReference type="FunFam" id="3.40.5.10:FF:000003">
    <property type="entry name" value="50S ribosomal protein L9"/>
    <property type="match status" value="1"/>
</dbReference>
<dbReference type="FunFam" id="3.10.430.100:FF:000006">
    <property type="entry name" value="50S ribosomal protein L9"/>
    <property type="match status" value="1"/>
</dbReference>
<dbReference type="GO" id="GO:1990904">
    <property type="term" value="C:ribonucleoprotein complex"/>
    <property type="evidence" value="ECO:0007669"/>
    <property type="project" value="UniProtKB-KW"/>
</dbReference>
<sequence length="147" mass="16312">MKVILLKDVEGYGTIGDIVQVKDGFANNYLIPRGLALRATPSNVKHVQSILQQKAKKLQKEKEKAEKLAKELEGLVVSIKRKVGEKGKLFGSVTVNEIAQALQSLGYDVDRKKILLKNPIKEVGMYTVAIKLHPEIVVNIKVDVQPE</sequence>
<feature type="coiled-coil region" evidence="8">
    <location>
        <begin position="48"/>
        <end position="82"/>
    </location>
</feature>
<dbReference type="Pfam" id="PF03948">
    <property type="entry name" value="Ribosomal_L9_C"/>
    <property type="match status" value="1"/>
</dbReference>
<keyword evidence="11" id="KW-1185">Reference proteome</keyword>
<dbReference type="PROSITE" id="PS00651">
    <property type="entry name" value="RIBOSOMAL_L9"/>
    <property type="match status" value="1"/>
</dbReference>
<comment type="similarity">
    <text evidence="1 7">Belongs to the bacterial ribosomal protein bL9 family.</text>
</comment>
<dbReference type="SUPFAM" id="SSF55658">
    <property type="entry name" value="L9 N-domain-like"/>
    <property type="match status" value="1"/>
</dbReference>
<dbReference type="Gene3D" id="3.10.430.100">
    <property type="entry name" value="Ribosomal protein L9, C-terminal domain"/>
    <property type="match status" value="1"/>
</dbReference>
<keyword evidence="5 7" id="KW-0687">Ribonucleoprotein</keyword>
<dbReference type="OrthoDB" id="9788336at2"/>
<evidence type="ECO:0000256" key="1">
    <source>
        <dbReference type="ARBA" id="ARBA00010605"/>
    </source>
</evidence>
<gene>
    <name evidence="7" type="primary">rplI</name>
    <name evidence="10" type="ORF">SAMN05444391_0925</name>
</gene>
<keyword evidence="8" id="KW-0175">Coiled coil</keyword>
<evidence type="ECO:0000256" key="3">
    <source>
        <dbReference type="ARBA" id="ARBA00022884"/>
    </source>
</evidence>
<dbReference type="EMBL" id="LT670846">
    <property type="protein sequence ID" value="SHK41063.1"/>
    <property type="molecule type" value="Genomic_DNA"/>
</dbReference>
<protein>
    <recommendedName>
        <fullName evidence="6 7">Large ribosomal subunit protein bL9</fullName>
    </recommendedName>
</protein>
<evidence type="ECO:0000259" key="9">
    <source>
        <dbReference type="PROSITE" id="PS00651"/>
    </source>
</evidence>
<evidence type="ECO:0000256" key="2">
    <source>
        <dbReference type="ARBA" id="ARBA00022730"/>
    </source>
</evidence>
<evidence type="ECO:0000313" key="10">
    <source>
        <dbReference type="EMBL" id="SHK41063.1"/>
    </source>
</evidence>
<keyword evidence="3 7" id="KW-0694">RNA-binding</keyword>
<evidence type="ECO:0000256" key="7">
    <source>
        <dbReference type="HAMAP-Rule" id="MF_00503"/>
    </source>
</evidence>
<keyword evidence="2 7" id="KW-0699">rRNA-binding</keyword>
<dbReference type="SUPFAM" id="SSF55653">
    <property type="entry name" value="Ribosomal protein L9 C-domain"/>
    <property type="match status" value="1"/>
</dbReference>
<evidence type="ECO:0000256" key="4">
    <source>
        <dbReference type="ARBA" id="ARBA00022980"/>
    </source>
</evidence>
<dbReference type="InterPro" id="IPR036935">
    <property type="entry name" value="Ribosomal_bL9_N_sf"/>
</dbReference>
<dbReference type="Gene3D" id="3.40.5.10">
    <property type="entry name" value="Ribosomal protein L9, N-terminal domain"/>
    <property type="match status" value="1"/>
</dbReference>
<dbReference type="NCBIfam" id="TIGR00158">
    <property type="entry name" value="L9"/>
    <property type="match status" value="1"/>
</dbReference>
<evidence type="ECO:0000256" key="5">
    <source>
        <dbReference type="ARBA" id="ARBA00023274"/>
    </source>
</evidence>
<dbReference type="InterPro" id="IPR020070">
    <property type="entry name" value="Ribosomal_bL9_N"/>
</dbReference>
<dbReference type="AlphaFoldDB" id="A0A1M6S8K4"/>
<organism evidence="10 11">
    <name type="scientific">Thermocrinis minervae</name>
    <dbReference type="NCBI Taxonomy" id="381751"/>
    <lineage>
        <taxon>Bacteria</taxon>
        <taxon>Pseudomonadati</taxon>
        <taxon>Aquificota</taxon>
        <taxon>Aquificia</taxon>
        <taxon>Aquificales</taxon>
        <taxon>Aquificaceae</taxon>
        <taxon>Thermocrinis</taxon>
    </lineage>
</organism>
<dbReference type="GO" id="GO:0006412">
    <property type="term" value="P:translation"/>
    <property type="evidence" value="ECO:0007669"/>
    <property type="project" value="UniProtKB-UniRule"/>
</dbReference>
<name>A0A1M6S8K4_9AQUI</name>
<dbReference type="InterPro" id="IPR000244">
    <property type="entry name" value="Ribosomal_bL9"/>
</dbReference>
<dbReference type="HAMAP" id="MF_00503">
    <property type="entry name" value="Ribosomal_bL9"/>
    <property type="match status" value="1"/>
</dbReference>
<dbReference type="STRING" id="381751.SAMN05444391_0925"/>
<dbReference type="InterPro" id="IPR020594">
    <property type="entry name" value="Ribosomal_bL9_bac/chp"/>
</dbReference>
<dbReference type="InterPro" id="IPR036791">
    <property type="entry name" value="Ribosomal_bL9_C_sf"/>
</dbReference>
<evidence type="ECO:0000313" key="11">
    <source>
        <dbReference type="Proteomes" id="UP000189810"/>
    </source>
</evidence>
<reference evidence="10 11" key="1">
    <citation type="submission" date="2016-11" db="EMBL/GenBank/DDBJ databases">
        <authorList>
            <person name="Jaros S."/>
            <person name="Januszkiewicz K."/>
            <person name="Wedrychowicz H."/>
        </authorList>
    </citation>
    <scope>NUCLEOTIDE SEQUENCE [LARGE SCALE GENOMIC DNA]</scope>
    <source>
        <strain evidence="10 11">DSM 19557</strain>
    </source>
</reference>
<evidence type="ECO:0000256" key="8">
    <source>
        <dbReference type="SAM" id="Coils"/>
    </source>
</evidence>
<proteinExistence type="inferred from homology"/>
<dbReference type="Pfam" id="PF01281">
    <property type="entry name" value="Ribosomal_L9_N"/>
    <property type="match status" value="1"/>
</dbReference>
<evidence type="ECO:0000256" key="6">
    <source>
        <dbReference type="ARBA" id="ARBA00035292"/>
    </source>
</evidence>
<comment type="function">
    <text evidence="7">Binds to the 23S rRNA.</text>
</comment>
<feature type="domain" description="Ribosomal protein L9" evidence="9">
    <location>
        <begin position="13"/>
        <end position="40"/>
    </location>
</feature>